<evidence type="ECO:0000313" key="1">
    <source>
        <dbReference type="EMBL" id="TXN14356.1"/>
    </source>
</evidence>
<name>A0AA46L2B3_VIBPH</name>
<comment type="caution">
    <text evidence="1">The sequence shown here is derived from an EMBL/GenBank/DDBJ whole genome shotgun (WGS) entry which is preliminary data.</text>
</comment>
<dbReference type="EMBL" id="VRMQ01000006">
    <property type="protein sequence ID" value="TXN14356.1"/>
    <property type="molecule type" value="Genomic_DNA"/>
</dbReference>
<dbReference type="Proteomes" id="UP000321504">
    <property type="component" value="Unassembled WGS sequence"/>
</dbReference>
<protein>
    <submittedName>
        <fullName evidence="1">Uncharacterized protein</fullName>
    </submittedName>
</protein>
<sequence>MIGTSQKISSGLYIKAWRWGKANRTDRVRHCVFYRHFGYNSNLTKKMTQTVAFDVTSQKQLLYNALAMTRWNRHRFDKD</sequence>
<reference evidence="1 2" key="1">
    <citation type="submission" date="2019-08" db="EMBL/GenBank/DDBJ databases">
        <title>Emerging of two pre-pandemic pathogenic O4:KUT lineages of Vibrio parahaemolyticus in coastal eastern China.</title>
        <authorList>
            <person name="Yu H."/>
        </authorList>
    </citation>
    <scope>NUCLEOTIDE SEQUENCE [LARGE SCALE GENOMIC DNA]</scope>
    <source>
        <strain evidence="1 2">HZ17-383</strain>
    </source>
</reference>
<gene>
    <name evidence="1" type="ORF">FVP01_20145</name>
</gene>
<proteinExistence type="predicted"/>
<dbReference type="AlphaFoldDB" id="A0AA46L2B3"/>
<accession>A0AA46L2B3</accession>
<organism evidence="1 2">
    <name type="scientific">Vibrio parahaemolyticus</name>
    <dbReference type="NCBI Taxonomy" id="670"/>
    <lineage>
        <taxon>Bacteria</taxon>
        <taxon>Pseudomonadati</taxon>
        <taxon>Pseudomonadota</taxon>
        <taxon>Gammaproteobacteria</taxon>
        <taxon>Vibrionales</taxon>
        <taxon>Vibrionaceae</taxon>
        <taxon>Vibrio</taxon>
    </lineage>
</organism>
<evidence type="ECO:0000313" key="2">
    <source>
        <dbReference type="Proteomes" id="UP000321504"/>
    </source>
</evidence>